<protein>
    <submittedName>
        <fullName evidence="5">Response regulator transcription factor</fullName>
    </submittedName>
</protein>
<organism evidence="5 6">
    <name type="scientific">Streptacidiphilus fuscans</name>
    <dbReference type="NCBI Taxonomy" id="2789292"/>
    <lineage>
        <taxon>Bacteria</taxon>
        <taxon>Bacillati</taxon>
        <taxon>Actinomycetota</taxon>
        <taxon>Actinomycetes</taxon>
        <taxon>Kitasatosporales</taxon>
        <taxon>Streptomycetaceae</taxon>
        <taxon>Streptacidiphilus</taxon>
    </lineage>
</organism>
<dbReference type="SMART" id="SM00421">
    <property type="entry name" value="HTH_LUXR"/>
    <property type="match status" value="1"/>
</dbReference>
<name>A0A931FIQ2_9ACTN</name>
<reference evidence="5" key="1">
    <citation type="submission" date="2020-11" db="EMBL/GenBank/DDBJ databases">
        <title>Isolation and identification of active actinomycetes.</title>
        <authorList>
            <person name="Yu B."/>
        </authorList>
    </citation>
    <scope>NUCLEOTIDE SEQUENCE</scope>
    <source>
        <strain evidence="5">NEAU-YB345</strain>
    </source>
</reference>
<dbReference type="PANTHER" id="PTHR43214">
    <property type="entry name" value="TWO-COMPONENT RESPONSE REGULATOR"/>
    <property type="match status" value="1"/>
</dbReference>
<evidence type="ECO:0000256" key="3">
    <source>
        <dbReference type="ARBA" id="ARBA00023163"/>
    </source>
</evidence>
<proteinExistence type="predicted"/>
<dbReference type="AlphaFoldDB" id="A0A931FIQ2"/>
<keyword evidence="3" id="KW-0804">Transcription</keyword>
<evidence type="ECO:0000259" key="4">
    <source>
        <dbReference type="PROSITE" id="PS50043"/>
    </source>
</evidence>
<evidence type="ECO:0000313" key="6">
    <source>
        <dbReference type="Proteomes" id="UP000657385"/>
    </source>
</evidence>
<comment type="caution">
    <text evidence="5">The sequence shown here is derived from an EMBL/GenBank/DDBJ whole genome shotgun (WGS) entry which is preliminary data.</text>
</comment>
<keyword evidence="6" id="KW-1185">Reference proteome</keyword>
<dbReference type="PROSITE" id="PS50043">
    <property type="entry name" value="HTH_LUXR_2"/>
    <property type="match status" value="1"/>
</dbReference>
<gene>
    <name evidence="5" type="ORF">I2501_34535</name>
</gene>
<keyword evidence="1" id="KW-0805">Transcription regulation</keyword>
<dbReference type="InterPro" id="IPR016032">
    <property type="entry name" value="Sig_transdc_resp-reg_C-effctor"/>
</dbReference>
<evidence type="ECO:0000313" key="5">
    <source>
        <dbReference type="EMBL" id="MBF9073146.1"/>
    </source>
</evidence>
<sequence length="214" mass="22684">MSASLDTAEAVVPVVVYASDPISSVGARGQLIGQSTVEVVDAAGCPPGTVAVVLTESLDEATVRRLRQLRADGTRVVLVAALLREAELLRVIECGVGTIVWRHEATGAQLRRAVLAASRGDGDMPSDLLGKLVAQVGALRRSGPDHLAAPAAGLAPREVDVLRLVAEGLDTAEIASRLSYSERTIKNLIYGLTNRLRLRNRAHAVAYALREGYF</sequence>
<dbReference type="EMBL" id="JADPRT010000020">
    <property type="protein sequence ID" value="MBF9073146.1"/>
    <property type="molecule type" value="Genomic_DNA"/>
</dbReference>
<dbReference type="GO" id="GO:0003677">
    <property type="term" value="F:DNA binding"/>
    <property type="evidence" value="ECO:0007669"/>
    <property type="project" value="UniProtKB-KW"/>
</dbReference>
<dbReference type="GO" id="GO:0006355">
    <property type="term" value="P:regulation of DNA-templated transcription"/>
    <property type="evidence" value="ECO:0007669"/>
    <property type="project" value="InterPro"/>
</dbReference>
<evidence type="ECO:0000256" key="2">
    <source>
        <dbReference type="ARBA" id="ARBA00023125"/>
    </source>
</evidence>
<evidence type="ECO:0000256" key="1">
    <source>
        <dbReference type="ARBA" id="ARBA00023015"/>
    </source>
</evidence>
<dbReference type="PRINTS" id="PR00038">
    <property type="entry name" value="HTHLUXR"/>
</dbReference>
<dbReference type="Proteomes" id="UP000657385">
    <property type="component" value="Unassembled WGS sequence"/>
</dbReference>
<accession>A0A931FIQ2</accession>
<dbReference type="Gene3D" id="3.40.50.2300">
    <property type="match status" value="1"/>
</dbReference>
<dbReference type="Pfam" id="PF00196">
    <property type="entry name" value="GerE"/>
    <property type="match status" value="1"/>
</dbReference>
<dbReference type="CDD" id="cd06170">
    <property type="entry name" value="LuxR_C_like"/>
    <property type="match status" value="1"/>
</dbReference>
<feature type="domain" description="HTH luxR-type" evidence="4">
    <location>
        <begin position="147"/>
        <end position="212"/>
    </location>
</feature>
<dbReference type="InterPro" id="IPR000792">
    <property type="entry name" value="Tscrpt_reg_LuxR_C"/>
</dbReference>
<keyword evidence="2" id="KW-0238">DNA-binding</keyword>
<dbReference type="InterPro" id="IPR039420">
    <property type="entry name" value="WalR-like"/>
</dbReference>
<dbReference type="SUPFAM" id="SSF46894">
    <property type="entry name" value="C-terminal effector domain of the bipartite response regulators"/>
    <property type="match status" value="1"/>
</dbReference>
<dbReference type="RefSeq" id="WP_196198124.1">
    <property type="nucleotide sequence ID" value="NZ_JADPRT010000020.1"/>
</dbReference>
<dbReference type="PANTHER" id="PTHR43214:SF24">
    <property type="entry name" value="TRANSCRIPTIONAL REGULATORY PROTEIN NARL-RELATED"/>
    <property type="match status" value="1"/>
</dbReference>